<evidence type="ECO:0000256" key="4">
    <source>
        <dbReference type="ARBA" id="ARBA00022692"/>
    </source>
</evidence>
<dbReference type="PANTHER" id="PTHR45671:SF12">
    <property type="entry name" value="MITOCHONDRIAL PHOSPHATE CARRIER PROTEIN"/>
    <property type="match status" value="1"/>
</dbReference>
<keyword evidence="14" id="KW-1185">Reference proteome</keyword>
<keyword evidence="6" id="KW-0999">Mitochondrion inner membrane</keyword>
<dbReference type="AlphaFoldDB" id="A0A8J5XGQ9"/>
<dbReference type="PROSITE" id="PS50920">
    <property type="entry name" value="SOLCAR"/>
    <property type="match status" value="3"/>
</dbReference>
<feature type="compositionally biased region" description="Basic and acidic residues" evidence="11">
    <location>
        <begin position="161"/>
        <end position="187"/>
    </location>
</feature>
<dbReference type="SUPFAM" id="SSF103506">
    <property type="entry name" value="Mitochondrial carrier"/>
    <property type="match status" value="1"/>
</dbReference>
<dbReference type="Proteomes" id="UP000751190">
    <property type="component" value="Unassembled WGS sequence"/>
</dbReference>
<comment type="subcellular location">
    <subcellularLocation>
        <location evidence="1">Mitochondrion inner membrane</location>
        <topology evidence="1">Multi-pass membrane protein</topology>
    </subcellularLocation>
</comment>
<evidence type="ECO:0000256" key="5">
    <source>
        <dbReference type="ARBA" id="ARBA00022737"/>
    </source>
</evidence>
<evidence type="ECO:0000313" key="14">
    <source>
        <dbReference type="Proteomes" id="UP000751190"/>
    </source>
</evidence>
<comment type="similarity">
    <text evidence="2">Belongs to the mitochondrial carrier (TC 2.A.29) family.</text>
</comment>
<dbReference type="PANTHER" id="PTHR45671">
    <property type="entry name" value="SOLUTE CARRIER FAMILY 25 (MITOCHONDRIAL CARRIER PHOSPHATE CARRIER), MEMBER 3, LIKE-RELATED-RELATED"/>
    <property type="match status" value="1"/>
</dbReference>
<reference evidence="13" key="1">
    <citation type="submission" date="2021-05" db="EMBL/GenBank/DDBJ databases">
        <title>The genome of the haptophyte Pavlova lutheri (Diacronema luteri, Pavlovales) - a model for lipid biosynthesis in eukaryotic algae.</title>
        <authorList>
            <person name="Hulatt C.J."/>
            <person name="Posewitz M.C."/>
        </authorList>
    </citation>
    <scope>NUCLEOTIDE SEQUENCE</scope>
    <source>
        <strain evidence="13">NIVA-4/92</strain>
    </source>
</reference>
<dbReference type="InterPro" id="IPR023395">
    <property type="entry name" value="MCP_dom_sf"/>
</dbReference>
<keyword evidence="5" id="KW-0677">Repeat</keyword>
<feature type="compositionally biased region" description="Low complexity" evidence="11">
    <location>
        <begin position="142"/>
        <end position="160"/>
    </location>
</feature>
<protein>
    <submittedName>
        <fullName evidence="13">Uncharacterized protein</fullName>
    </submittedName>
</protein>
<keyword evidence="8" id="KW-0496">Mitochondrion</keyword>
<dbReference type="Gene3D" id="1.50.40.10">
    <property type="entry name" value="Mitochondrial carrier domain"/>
    <property type="match status" value="1"/>
</dbReference>
<feature type="region of interest" description="Disordered" evidence="11">
    <location>
        <begin position="142"/>
        <end position="190"/>
    </location>
</feature>
<feature type="repeat" description="Solcar" evidence="10">
    <location>
        <begin position="981"/>
        <end position="1066"/>
    </location>
</feature>
<dbReference type="GO" id="GO:0005743">
    <property type="term" value="C:mitochondrial inner membrane"/>
    <property type="evidence" value="ECO:0007669"/>
    <property type="project" value="UniProtKB-SubCell"/>
</dbReference>
<sequence>MRRAEHTYDVVALMTALPQTCALFGAGRPVGIVGVAPLRAGAAHQLLLTAEDAIDVSHVIRLLRDAYHETIAAARERELETLLQRTRAPGVARTARPPNDARPPLLQRAAMGGVRIAPARPNASVAPLGAAEASARPLASGADTATAAASSPSEHSLCSSLRDEPCAPRADDDASARATDARPETRGARKNGGLLEWQAFADGSRRRAPHSLAALTHVVSHHAPAAARRSDDEADEPPDAFYAQEARGFYSRERLRDAAAEPSVCARTRAPTAGTPTVGVLSEAAIARMLTRGVQQAMARQAATTRTLGIGGFGAAFALVALVLAARSDPVAPDRSVFALALSRMCHVAAGVATALALLALHPTCAKRAHVRAALLALALVHTGLAADRCVEARALARLAASTHARASLALAIATGALLGVSALLLLGTCALARRASNRAVSRPLWRWRWPSAASVGAFVVAAWRAFARAQLVQALTLLTQLALDATVTPTGGLRGAHAVLTPLSALDALVKLLLGALALTPHAHRRAQRALSRALPVNARAHAPLAALLGFGTSVVHAPVELVAEALRSFAPVELDDDAFAALDAKNFGPAPGAPADAERVGADAPPAVEAWRACAPAPLDEIATVATPALALDLCVAAAATTAHAAPAARAHSAAGRCIVTPWLRERACAVVVAVAPSSPIELRSEASSPQHTGAGAAVWHRSASVAPAPAVSPLRRLGGSFFGVDKGRHGEHDACGPFAPRQLRASPSGAPCGSWDAHRTHSRSASVEDLLRAPAKRLNAASPTHGAALSPVVPRAARYEPRLKRTFSAPLVPAAADCFVVHAEAGSPDEQGAIAAALREWARAFAQREGRLPTVWLDALSADPLLSPTQSPGEKKYDMMFYLKGALSGGICCGVTHGALTPVDVVKTRIQLQPDVYNKGMVGGFSQIIAKEGAGALLTGFTPTFIGYFIQGWFKFGGVEFFKINFAQSLGPQGAWDNRNTIYLASSAMAEFIADVFLCPLEATRIRLVSNPTYASGMMGAASRMAAEEGLIGGFYSGFIPILFKQIPYTMCKFAVQGRAAEAMYGATNTTPEKSSSSWNVSLSLASGVIAGVASAIISHPADTLLSKINKSGAGGDGPMFTRLGRIVAETGVFKLCTQGLGARCIMIGTLTAGQFAIFDTVMGALGASKFHFHDPSKPH</sequence>
<evidence type="ECO:0000256" key="7">
    <source>
        <dbReference type="ARBA" id="ARBA00022989"/>
    </source>
</evidence>
<name>A0A8J5XGQ9_DIALT</name>
<evidence type="ECO:0000256" key="9">
    <source>
        <dbReference type="ARBA" id="ARBA00023136"/>
    </source>
</evidence>
<gene>
    <name evidence="13" type="ORF">KFE25_003905</name>
</gene>
<dbReference type="GO" id="GO:0005315">
    <property type="term" value="F:phosphate transmembrane transporter activity"/>
    <property type="evidence" value="ECO:0007669"/>
    <property type="project" value="InterPro"/>
</dbReference>
<evidence type="ECO:0000313" key="13">
    <source>
        <dbReference type="EMBL" id="KAG8463632.1"/>
    </source>
</evidence>
<feature type="transmembrane region" description="Helical" evidence="12">
    <location>
        <begin position="407"/>
        <end position="427"/>
    </location>
</feature>
<organism evidence="13 14">
    <name type="scientific">Diacronema lutheri</name>
    <name type="common">Unicellular marine alga</name>
    <name type="synonym">Monochrysis lutheri</name>
    <dbReference type="NCBI Taxonomy" id="2081491"/>
    <lineage>
        <taxon>Eukaryota</taxon>
        <taxon>Haptista</taxon>
        <taxon>Haptophyta</taxon>
        <taxon>Pavlovophyceae</taxon>
        <taxon>Pavlovales</taxon>
        <taxon>Pavlovaceae</taxon>
        <taxon>Diacronema</taxon>
    </lineage>
</organism>
<evidence type="ECO:0000256" key="10">
    <source>
        <dbReference type="PROSITE-ProRule" id="PRU00282"/>
    </source>
</evidence>
<evidence type="ECO:0000256" key="12">
    <source>
        <dbReference type="SAM" id="Phobius"/>
    </source>
</evidence>
<dbReference type="InterPro" id="IPR018108">
    <property type="entry name" value="MCP_transmembrane"/>
</dbReference>
<proteinExistence type="inferred from homology"/>
<dbReference type="EMBL" id="JAGTXO010000015">
    <property type="protein sequence ID" value="KAG8463632.1"/>
    <property type="molecule type" value="Genomic_DNA"/>
</dbReference>
<dbReference type="OrthoDB" id="427452at2759"/>
<evidence type="ECO:0000256" key="8">
    <source>
        <dbReference type="ARBA" id="ARBA00023128"/>
    </source>
</evidence>
<evidence type="ECO:0000256" key="3">
    <source>
        <dbReference type="ARBA" id="ARBA00022448"/>
    </source>
</evidence>
<feature type="repeat" description="Solcar" evidence="10">
    <location>
        <begin position="883"/>
        <end position="968"/>
    </location>
</feature>
<feature type="transmembrane region" description="Helical" evidence="12">
    <location>
        <begin position="448"/>
        <end position="467"/>
    </location>
</feature>
<evidence type="ECO:0000256" key="6">
    <source>
        <dbReference type="ARBA" id="ARBA00022792"/>
    </source>
</evidence>
<comment type="caution">
    <text evidence="13">The sequence shown here is derived from an EMBL/GenBank/DDBJ whole genome shotgun (WGS) entry which is preliminary data.</text>
</comment>
<feature type="transmembrane region" description="Helical" evidence="12">
    <location>
        <begin position="369"/>
        <end position="387"/>
    </location>
</feature>
<keyword evidence="3" id="KW-0813">Transport</keyword>
<evidence type="ECO:0000256" key="2">
    <source>
        <dbReference type="ARBA" id="ARBA00006375"/>
    </source>
</evidence>
<feature type="transmembrane region" description="Helical" evidence="12">
    <location>
        <begin position="338"/>
        <end position="362"/>
    </location>
</feature>
<evidence type="ECO:0000256" key="11">
    <source>
        <dbReference type="SAM" id="MobiDB-lite"/>
    </source>
</evidence>
<keyword evidence="9 10" id="KW-0472">Membrane</keyword>
<dbReference type="InterPro" id="IPR044677">
    <property type="entry name" value="SLC25A3/Pic2/Mir1-like"/>
</dbReference>
<accession>A0A8J5XGQ9</accession>
<keyword evidence="7 12" id="KW-1133">Transmembrane helix</keyword>
<feature type="repeat" description="Solcar" evidence="10">
    <location>
        <begin position="1082"/>
        <end position="1168"/>
    </location>
</feature>
<dbReference type="GO" id="GO:1990547">
    <property type="term" value="P:mitochondrial phosphate ion transmembrane transport"/>
    <property type="evidence" value="ECO:0007669"/>
    <property type="project" value="InterPro"/>
</dbReference>
<dbReference type="Pfam" id="PF00153">
    <property type="entry name" value="Mito_carr"/>
    <property type="match status" value="3"/>
</dbReference>
<feature type="transmembrane region" description="Helical" evidence="12">
    <location>
        <begin position="308"/>
        <end position="326"/>
    </location>
</feature>
<evidence type="ECO:0000256" key="1">
    <source>
        <dbReference type="ARBA" id="ARBA00004448"/>
    </source>
</evidence>
<keyword evidence="4 10" id="KW-0812">Transmembrane</keyword>